<dbReference type="InterPro" id="IPR043502">
    <property type="entry name" value="DNA/RNA_pol_sf"/>
</dbReference>
<evidence type="ECO:0000313" key="3">
    <source>
        <dbReference type="Proteomes" id="UP000031668"/>
    </source>
</evidence>
<comment type="caution">
    <text evidence="2">The sequence shown here is derived from an EMBL/GenBank/DDBJ whole genome shotgun (WGS) entry which is preliminary data.</text>
</comment>
<protein>
    <recommendedName>
        <fullName evidence="1">Reverse transcriptase domain-containing protein</fullName>
    </recommendedName>
</protein>
<dbReference type="PANTHER" id="PTHR24559">
    <property type="entry name" value="TRANSPOSON TY3-I GAG-POL POLYPROTEIN"/>
    <property type="match status" value="1"/>
</dbReference>
<dbReference type="PANTHER" id="PTHR24559:SF444">
    <property type="entry name" value="REVERSE TRANSCRIPTASE DOMAIN-CONTAINING PROTEIN"/>
    <property type="match status" value="1"/>
</dbReference>
<dbReference type="Gene3D" id="3.30.70.270">
    <property type="match status" value="1"/>
</dbReference>
<dbReference type="InterPro" id="IPR043128">
    <property type="entry name" value="Rev_trsase/Diguanyl_cyclase"/>
</dbReference>
<name>A0A0C2MY70_THEKT</name>
<dbReference type="InterPro" id="IPR000477">
    <property type="entry name" value="RT_dom"/>
</dbReference>
<dbReference type="Proteomes" id="UP000031668">
    <property type="component" value="Unassembled WGS sequence"/>
</dbReference>
<dbReference type="SUPFAM" id="SSF56672">
    <property type="entry name" value="DNA/RNA polymerases"/>
    <property type="match status" value="1"/>
</dbReference>
<evidence type="ECO:0000313" key="2">
    <source>
        <dbReference type="EMBL" id="KII72271.1"/>
    </source>
</evidence>
<dbReference type="OrthoDB" id="427924at2759"/>
<proteinExistence type="predicted"/>
<dbReference type="Pfam" id="PF00078">
    <property type="entry name" value="RVT_1"/>
    <property type="match status" value="1"/>
</dbReference>
<sequence>MGRIEVALTIDKFINTTIKNKFPLPRIDETLEALSRENTFQSLTYHILLEYIGMICFIYLDDIIIFSKTKDHSRDLTKLLNAQKDEGLKIKRSKCKFFIDSISYHGHIVSSDGIRCYHKKGMSQTGKSHQTKMSYNDLSVSLPTTENSFIIFLKSLHLCTV</sequence>
<organism evidence="2 3">
    <name type="scientific">Thelohanellus kitauei</name>
    <name type="common">Myxosporean</name>
    <dbReference type="NCBI Taxonomy" id="669202"/>
    <lineage>
        <taxon>Eukaryota</taxon>
        <taxon>Metazoa</taxon>
        <taxon>Cnidaria</taxon>
        <taxon>Myxozoa</taxon>
        <taxon>Myxosporea</taxon>
        <taxon>Bivalvulida</taxon>
        <taxon>Platysporina</taxon>
        <taxon>Myxobolidae</taxon>
        <taxon>Thelohanellus</taxon>
    </lineage>
</organism>
<dbReference type="AlphaFoldDB" id="A0A0C2MY70"/>
<keyword evidence="3" id="KW-1185">Reference proteome</keyword>
<evidence type="ECO:0000259" key="1">
    <source>
        <dbReference type="Pfam" id="PF00078"/>
    </source>
</evidence>
<accession>A0A0C2MY70</accession>
<dbReference type="InterPro" id="IPR053134">
    <property type="entry name" value="RNA-dir_DNA_polymerase"/>
</dbReference>
<gene>
    <name evidence="2" type="ORF">RF11_01114</name>
</gene>
<feature type="domain" description="Reverse transcriptase" evidence="1">
    <location>
        <begin position="40"/>
        <end position="108"/>
    </location>
</feature>
<dbReference type="EMBL" id="JWZT01001311">
    <property type="protein sequence ID" value="KII72271.1"/>
    <property type="molecule type" value="Genomic_DNA"/>
</dbReference>
<reference evidence="2 3" key="1">
    <citation type="journal article" date="2014" name="Genome Biol. Evol.">
        <title>The genome of the myxosporean Thelohanellus kitauei shows adaptations to nutrient acquisition within its fish host.</title>
        <authorList>
            <person name="Yang Y."/>
            <person name="Xiong J."/>
            <person name="Zhou Z."/>
            <person name="Huo F."/>
            <person name="Miao W."/>
            <person name="Ran C."/>
            <person name="Liu Y."/>
            <person name="Zhang J."/>
            <person name="Feng J."/>
            <person name="Wang M."/>
            <person name="Wang M."/>
            <person name="Wang L."/>
            <person name="Yao B."/>
        </authorList>
    </citation>
    <scope>NUCLEOTIDE SEQUENCE [LARGE SCALE GENOMIC DNA]</scope>
    <source>
        <strain evidence="2">Wuqing</strain>
    </source>
</reference>